<name>A0A2G8JXQ0_STIJA</name>
<comment type="similarity">
    <text evidence="2">Belongs to the sulfatase family.</text>
</comment>
<evidence type="ECO:0000256" key="1">
    <source>
        <dbReference type="ARBA" id="ARBA00001913"/>
    </source>
</evidence>
<reference evidence="4 5" key="1">
    <citation type="journal article" date="2017" name="PLoS Biol.">
        <title>The sea cucumber genome provides insights into morphological evolution and visceral regeneration.</title>
        <authorList>
            <person name="Zhang X."/>
            <person name="Sun L."/>
            <person name="Yuan J."/>
            <person name="Sun Y."/>
            <person name="Gao Y."/>
            <person name="Zhang L."/>
            <person name="Li S."/>
            <person name="Dai H."/>
            <person name="Hamel J.F."/>
            <person name="Liu C."/>
            <person name="Yu Y."/>
            <person name="Liu S."/>
            <person name="Lin W."/>
            <person name="Guo K."/>
            <person name="Jin S."/>
            <person name="Xu P."/>
            <person name="Storey K.B."/>
            <person name="Huan P."/>
            <person name="Zhang T."/>
            <person name="Zhou Y."/>
            <person name="Zhang J."/>
            <person name="Lin C."/>
            <person name="Li X."/>
            <person name="Xing L."/>
            <person name="Huo D."/>
            <person name="Sun M."/>
            <person name="Wang L."/>
            <person name="Mercier A."/>
            <person name="Li F."/>
            <person name="Yang H."/>
            <person name="Xiang J."/>
        </authorList>
    </citation>
    <scope>NUCLEOTIDE SEQUENCE [LARGE SCALE GENOMIC DNA]</scope>
    <source>
        <strain evidence="4">Shaxun</strain>
        <tissue evidence="4">Muscle</tissue>
    </source>
</reference>
<dbReference type="AlphaFoldDB" id="A0A2G8JXQ0"/>
<protein>
    <submittedName>
        <fullName evidence="4">Putative N-sulfoglucosamine sulfohydrolase</fullName>
    </submittedName>
</protein>
<dbReference type="Gene3D" id="3.40.720.10">
    <property type="entry name" value="Alkaline Phosphatase, subunit A"/>
    <property type="match status" value="1"/>
</dbReference>
<evidence type="ECO:0000313" key="4">
    <source>
        <dbReference type="EMBL" id="PIK40513.1"/>
    </source>
</evidence>
<accession>A0A2G8JXQ0</accession>
<feature type="domain" description="Sulfatase N-terminal" evidence="3">
    <location>
        <begin position="2"/>
        <end position="103"/>
    </location>
</feature>
<comment type="caution">
    <text evidence="4">The sequence shown here is derived from an EMBL/GenBank/DDBJ whole genome shotgun (WGS) entry which is preliminary data.</text>
</comment>
<dbReference type="OrthoDB" id="10012954at2759"/>
<evidence type="ECO:0000256" key="2">
    <source>
        <dbReference type="ARBA" id="ARBA00008779"/>
    </source>
</evidence>
<keyword evidence="4" id="KW-0378">Hydrolase</keyword>
<dbReference type="Proteomes" id="UP000230750">
    <property type="component" value="Unassembled WGS sequence"/>
</dbReference>
<organism evidence="4 5">
    <name type="scientific">Stichopus japonicus</name>
    <name type="common">Sea cucumber</name>
    <dbReference type="NCBI Taxonomy" id="307972"/>
    <lineage>
        <taxon>Eukaryota</taxon>
        <taxon>Metazoa</taxon>
        <taxon>Echinodermata</taxon>
        <taxon>Eleutherozoa</taxon>
        <taxon>Echinozoa</taxon>
        <taxon>Holothuroidea</taxon>
        <taxon>Aspidochirotacea</taxon>
        <taxon>Aspidochirotida</taxon>
        <taxon>Stichopodidae</taxon>
        <taxon>Apostichopus</taxon>
    </lineage>
</organism>
<dbReference type="STRING" id="307972.A0A2G8JXQ0"/>
<dbReference type="EMBL" id="MRZV01001113">
    <property type="protein sequence ID" value="PIK40513.1"/>
    <property type="molecule type" value="Genomic_DNA"/>
</dbReference>
<dbReference type="Pfam" id="PF00884">
    <property type="entry name" value="Sulfatase"/>
    <property type="match status" value="1"/>
</dbReference>
<proteinExistence type="inferred from homology"/>
<dbReference type="InterPro" id="IPR017850">
    <property type="entry name" value="Alkaline_phosphatase_core_sf"/>
</dbReference>
<dbReference type="InterPro" id="IPR000917">
    <property type="entry name" value="Sulfatase_N"/>
</dbReference>
<keyword evidence="5" id="KW-1185">Reference proteome</keyword>
<dbReference type="GO" id="GO:0004065">
    <property type="term" value="F:arylsulfatase activity"/>
    <property type="evidence" value="ECO:0007669"/>
    <property type="project" value="TreeGrafter"/>
</dbReference>
<evidence type="ECO:0000313" key="5">
    <source>
        <dbReference type="Proteomes" id="UP000230750"/>
    </source>
</evidence>
<sequence>MLGDDVGFETSVYNNSVCKTPSLNRLAKRSVTIKHGYTSVSSCSPSRAALLSGLPSHQNGMYGLHHSVHHFNSFDGVKSLPAILKTANIKTGIIGKKHIGPDYVYKFDYEETNENNDMLQCARNVTRMKEFVREFFGNGSD</sequence>
<evidence type="ECO:0000259" key="3">
    <source>
        <dbReference type="Pfam" id="PF00884"/>
    </source>
</evidence>
<dbReference type="InterPro" id="IPR050738">
    <property type="entry name" value="Sulfatase"/>
</dbReference>
<dbReference type="SUPFAM" id="SSF53649">
    <property type="entry name" value="Alkaline phosphatase-like"/>
    <property type="match status" value="1"/>
</dbReference>
<dbReference type="PANTHER" id="PTHR42693:SF33">
    <property type="entry name" value="ARYLSULFATASE"/>
    <property type="match status" value="1"/>
</dbReference>
<comment type="cofactor">
    <cofactor evidence="1">
        <name>Ca(2+)</name>
        <dbReference type="ChEBI" id="CHEBI:29108"/>
    </cofactor>
</comment>
<gene>
    <name evidence="4" type="ORF">BSL78_22633</name>
</gene>
<dbReference type="PANTHER" id="PTHR42693">
    <property type="entry name" value="ARYLSULFATASE FAMILY MEMBER"/>
    <property type="match status" value="1"/>
</dbReference>